<evidence type="ECO:0000256" key="7">
    <source>
        <dbReference type="ARBA" id="ARBA00023004"/>
    </source>
</evidence>
<keyword evidence="6 12" id="KW-0560">Oxidoreductase</keyword>
<evidence type="ECO:0000256" key="2">
    <source>
        <dbReference type="ARBA" id="ARBA00022559"/>
    </source>
</evidence>
<comment type="cofactor">
    <cofactor evidence="1">
        <name>heme b</name>
        <dbReference type="ChEBI" id="CHEBI:60344"/>
    </cofactor>
</comment>
<feature type="domain" description="DyP dimeric alpha+beta barrel" evidence="11">
    <location>
        <begin position="28"/>
        <end position="205"/>
    </location>
</feature>
<dbReference type="Pfam" id="PF21105">
    <property type="entry name" value="DyP_N"/>
    <property type="match status" value="1"/>
</dbReference>
<name>A0A4Q2DGQ6_9AGAR</name>
<dbReference type="SUPFAM" id="SSF54909">
    <property type="entry name" value="Dimeric alpha+beta barrel"/>
    <property type="match status" value="1"/>
</dbReference>
<dbReference type="PROSITE" id="PS51404">
    <property type="entry name" value="DYP_PEROXIDASE"/>
    <property type="match status" value="1"/>
</dbReference>
<comment type="similarity">
    <text evidence="8">Belongs to the DyP-type peroxidase family.</text>
</comment>
<dbReference type="GO" id="GO:0005829">
    <property type="term" value="C:cytosol"/>
    <property type="evidence" value="ECO:0007669"/>
    <property type="project" value="TreeGrafter"/>
</dbReference>
<gene>
    <name evidence="12" type="ORF">EST38_g7584</name>
</gene>
<dbReference type="EMBL" id="SDEE01000278">
    <property type="protein sequence ID" value="RXW18271.1"/>
    <property type="molecule type" value="Genomic_DNA"/>
</dbReference>
<dbReference type="STRING" id="2316362.A0A4Q2DGQ6"/>
<keyword evidence="2 12" id="KW-0575">Peroxidase</keyword>
<dbReference type="GO" id="GO:0004601">
    <property type="term" value="F:peroxidase activity"/>
    <property type="evidence" value="ECO:0007669"/>
    <property type="project" value="UniProtKB-KW"/>
</dbReference>
<evidence type="ECO:0000256" key="4">
    <source>
        <dbReference type="ARBA" id="ARBA00022723"/>
    </source>
</evidence>
<dbReference type="PANTHER" id="PTHR30521:SF4">
    <property type="entry name" value="DEFERROCHELATASE"/>
    <property type="match status" value="1"/>
</dbReference>
<dbReference type="PANTHER" id="PTHR30521">
    <property type="entry name" value="DEFERROCHELATASE/PEROXIDASE"/>
    <property type="match status" value="1"/>
</dbReference>
<organism evidence="12 13">
    <name type="scientific">Candolleomyces aberdarensis</name>
    <dbReference type="NCBI Taxonomy" id="2316362"/>
    <lineage>
        <taxon>Eukaryota</taxon>
        <taxon>Fungi</taxon>
        <taxon>Dikarya</taxon>
        <taxon>Basidiomycota</taxon>
        <taxon>Agaricomycotina</taxon>
        <taxon>Agaricomycetes</taxon>
        <taxon>Agaricomycetidae</taxon>
        <taxon>Agaricales</taxon>
        <taxon>Agaricineae</taxon>
        <taxon>Psathyrellaceae</taxon>
        <taxon>Candolleomyces</taxon>
    </lineage>
</organism>
<dbReference type="Pfam" id="PF20628">
    <property type="entry name" value="Dyp_perox_C"/>
    <property type="match status" value="1"/>
</dbReference>
<dbReference type="InterPro" id="IPR011008">
    <property type="entry name" value="Dimeric_a/b-barrel"/>
</dbReference>
<evidence type="ECO:0000256" key="9">
    <source>
        <dbReference type="SAM" id="MobiDB-lite"/>
    </source>
</evidence>
<feature type="compositionally biased region" description="Polar residues" evidence="9">
    <location>
        <begin position="1"/>
        <end position="21"/>
    </location>
</feature>
<dbReference type="InterPro" id="IPR006314">
    <property type="entry name" value="Dyp_peroxidase"/>
</dbReference>
<keyword evidence="4" id="KW-0479">Metal-binding</keyword>
<dbReference type="OrthoDB" id="3207336at2759"/>
<evidence type="ECO:0000256" key="6">
    <source>
        <dbReference type="ARBA" id="ARBA00023002"/>
    </source>
</evidence>
<evidence type="ECO:0000256" key="3">
    <source>
        <dbReference type="ARBA" id="ARBA00022617"/>
    </source>
</evidence>
<proteinExistence type="inferred from homology"/>
<dbReference type="Proteomes" id="UP000290288">
    <property type="component" value="Unassembled WGS sequence"/>
</dbReference>
<keyword evidence="5" id="KW-0732">Signal</keyword>
<feature type="region of interest" description="Disordered" evidence="9">
    <location>
        <begin position="1"/>
        <end position="27"/>
    </location>
</feature>
<evidence type="ECO:0000313" key="12">
    <source>
        <dbReference type="EMBL" id="RXW18271.1"/>
    </source>
</evidence>
<feature type="domain" description="Dyp-type peroxidase C-terminal" evidence="10">
    <location>
        <begin position="257"/>
        <end position="424"/>
    </location>
</feature>
<sequence>MAHVESNTTPTVPSPAESTPDSGLDLRNIQGDILSGMPKKTETFYFFQITDAPTFRQHLRAFVPLVKTVAQALKDRDDIDKHKKKDEGHGNKPHVIPIVGVNVSFSHFGFVKLGIDDSKLIDPAFLIGQRQDAQGLGDKGTGDGESFVPDWDDAFKQDIHGVFIVSGDSHPTVDKKIQDIEKLFKIGTNAASYKKIVSIRGDVRPGDQSAHEHFGYLDGVSNPAIIGFDKNPPPGPKPVQAGVILLGQEGDQNKDGREPWMIDGSFLAFRHLLQNVPEFDEFVNKNRLQLPGLTEKEGADLFGARLVGRWKSGAPVDLTPFLDDPDLATDPLRNNNFHFSAERDFQKLCPFAAHVRKTNPRADLEELGFSIDRNRILRRGIQFGPEVTRAERQQKKTLHRRGLLFACYQSSIASGFQFIQKSWANNPDFPFGEQTPETPGVDPIIGQLRGQTDRGLMSGTNPNTPATTVSLNDIWVIPRGGEYFFSPSVKALRETIAA</sequence>
<dbReference type="GO" id="GO:0020037">
    <property type="term" value="F:heme binding"/>
    <property type="evidence" value="ECO:0007669"/>
    <property type="project" value="InterPro"/>
</dbReference>
<evidence type="ECO:0000313" key="13">
    <source>
        <dbReference type="Proteomes" id="UP000290288"/>
    </source>
</evidence>
<evidence type="ECO:0000259" key="10">
    <source>
        <dbReference type="Pfam" id="PF20628"/>
    </source>
</evidence>
<dbReference type="AlphaFoldDB" id="A0A4Q2DGQ6"/>
<dbReference type="NCBIfam" id="TIGR01413">
    <property type="entry name" value="Dyp_perox_fam"/>
    <property type="match status" value="1"/>
</dbReference>
<dbReference type="GO" id="GO:0046872">
    <property type="term" value="F:metal ion binding"/>
    <property type="evidence" value="ECO:0007669"/>
    <property type="project" value="UniProtKB-KW"/>
</dbReference>
<evidence type="ECO:0000259" key="11">
    <source>
        <dbReference type="Pfam" id="PF21105"/>
    </source>
</evidence>
<evidence type="ECO:0000256" key="8">
    <source>
        <dbReference type="ARBA" id="ARBA00025737"/>
    </source>
</evidence>
<keyword evidence="3" id="KW-0349">Heme</keyword>
<evidence type="ECO:0000256" key="1">
    <source>
        <dbReference type="ARBA" id="ARBA00001970"/>
    </source>
</evidence>
<dbReference type="EC" id="1.11.1.19" evidence="12"/>
<accession>A0A4Q2DGQ6</accession>
<dbReference type="InterPro" id="IPR048328">
    <property type="entry name" value="Dyp_perox_C"/>
</dbReference>
<keyword evidence="13" id="KW-1185">Reference proteome</keyword>
<comment type="caution">
    <text evidence="12">The sequence shown here is derived from an EMBL/GenBank/DDBJ whole genome shotgun (WGS) entry which is preliminary data.</text>
</comment>
<dbReference type="InterPro" id="IPR049509">
    <property type="entry name" value="DyP_N"/>
</dbReference>
<protein>
    <submittedName>
        <fullName evidence="12">Dyp-type peroxidase</fullName>
        <ecNumber evidence="12">1.11.1.19</ecNumber>
    </submittedName>
</protein>
<keyword evidence="7" id="KW-0408">Iron</keyword>
<evidence type="ECO:0000256" key="5">
    <source>
        <dbReference type="ARBA" id="ARBA00022729"/>
    </source>
</evidence>
<reference evidence="12 13" key="1">
    <citation type="submission" date="2019-01" db="EMBL/GenBank/DDBJ databases">
        <title>Draft genome sequence of Psathyrella aberdarensis IHI B618.</title>
        <authorList>
            <person name="Buettner E."/>
            <person name="Kellner H."/>
        </authorList>
    </citation>
    <scope>NUCLEOTIDE SEQUENCE [LARGE SCALE GENOMIC DNA]</scope>
    <source>
        <strain evidence="12 13">IHI B618</strain>
    </source>
</reference>